<accession>A0AAV7RE39</accession>
<protein>
    <submittedName>
        <fullName evidence="2">Uncharacterized protein</fullName>
    </submittedName>
</protein>
<dbReference type="Proteomes" id="UP001066276">
    <property type="component" value="Chromosome 5"/>
</dbReference>
<organism evidence="2 3">
    <name type="scientific">Pleurodeles waltl</name>
    <name type="common">Iberian ribbed newt</name>
    <dbReference type="NCBI Taxonomy" id="8319"/>
    <lineage>
        <taxon>Eukaryota</taxon>
        <taxon>Metazoa</taxon>
        <taxon>Chordata</taxon>
        <taxon>Craniata</taxon>
        <taxon>Vertebrata</taxon>
        <taxon>Euteleostomi</taxon>
        <taxon>Amphibia</taxon>
        <taxon>Batrachia</taxon>
        <taxon>Caudata</taxon>
        <taxon>Salamandroidea</taxon>
        <taxon>Salamandridae</taxon>
        <taxon>Pleurodelinae</taxon>
        <taxon>Pleurodeles</taxon>
    </lineage>
</organism>
<feature type="coiled-coil region" evidence="1">
    <location>
        <begin position="17"/>
        <end position="44"/>
    </location>
</feature>
<dbReference type="EMBL" id="JANPWB010000009">
    <property type="protein sequence ID" value="KAJ1149143.1"/>
    <property type="molecule type" value="Genomic_DNA"/>
</dbReference>
<dbReference type="AlphaFoldDB" id="A0AAV7RE39"/>
<gene>
    <name evidence="2" type="ORF">NDU88_001960</name>
</gene>
<keyword evidence="1" id="KW-0175">Coiled coil</keyword>
<reference evidence="2" key="1">
    <citation type="journal article" date="2022" name="bioRxiv">
        <title>Sequencing and chromosome-scale assembly of the giantPleurodeles waltlgenome.</title>
        <authorList>
            <person name="Brown T."/>
            <person name="Elewa A."/>
            <person name="Iarovenko S."/>
            <person name="Subramanian E."/>
            <person name="Araus A.J."/>
            <person name="Petzold A."/>
            <person name="Susuki M."/>
            <person name="Suzuki K.-i.T."/>
            <person name="Hayashi T."/>
            <person name="Toyoda A."/>
            <person name="Oliveira C."/>
            <person name="Osipova E."/>
            <person name="Leigh N.D."/>
            <person name="Simon A."/>
            <person name="Yun M.H."/>
        </authorList>
    </citation>
    <scope>NUCLEOTIDE SEQUENCE</scope>
    <source>
        <strain evidence="2">20211129_DDA</strain>
        <tissue evidence="2">Liver</tissue>
    </source>
</reference>
<proteinExistence type="predicted"/>
<keyword evidence="3" id="KW-1185">Reference proteome</keyword>
<evidence type="ECO:0000313" key="2">
    <source>
        <dbReference type="EMBL" id="KAJ1149143.1"/>
    </source>
</evidence>
<evidence type="ECO:0000256" key="1">
    <source>
        <dbReference type="SAM" id="Coils"/>
    </source>
</evidence>
<name>A0AAV7RE39_PLEWA</name>
<sequence>MACRKVQIQIRRVAKTCSEFTTRMEEAETRISRLEDEAGSHQSLQLSEIPVVEAVKDGAKIGKLYTLLTELQLDDMAQQNERWIVRLGVAGERYGLLRSRGSRAPFTCEAGVEPIAAAILAGRDPNVLVLQGCKLRVRMRVKATFIAKAGRRLGRALGSALHRFLHLKFSPSVSVPSSVQFVGS</sequence>
<evidence type="ECO:0000313" key="3">
    <source>
        <dbReference type="Proteomes" id="UP001066276"/>
    </source>
</evidence>
<comment type="caution">
    <text evidence="2">The sequence shown here is derived from an EMBL/GenBank/DDBJ whole genome shotgun (WGS) entry which is preliminary data.</text>
</comment>